<sequence length="122" mass="12637">MQAPQVTGAVAPTWAADVPASGAATAVPEAPVNAAPATSAPTSAKPRTGLLVDLGKTTPPSAGDVRVHVARRAADVTARNTKRASHKPVTQSPAERMVRTYRVVVFNSKIGNTRRAARSSME</sequence>
<gene>
    <name evidence="2" type="ORF">GCM10017790_05930</name>
</gene>
<dbReference type="Proteomes" id="UP000635387">
    <property type="component" value="Unassembled WGS sequence"/>
</dbReference>
<accession>A0ABQ3L536</accession>
<dbReference type="EMBL" id="BNAY01000001">
    <property type="protein sequence ID" value="GHH03778.1"/>
    <property type="molecule type" value="Genomic_DNA"/>
</dbReference>
<feature type="region of interest" description="Disordered" evidence="1">
    <location>
        <begin position="34"/>
        <end position="95"/>
    </location>
</feature>
<evidence type="ECO:0000313" key="2">
    <source>
        <dbReference type="EMBL" id="GHH03778.1"/>
    </source>
</evidence>
<proteinExistence type="predicted"/>
<evidence type="ECO:0000313" key="3">
    <source>
        <dbReference type="Proteomes" id="UP000635387"/>
    </source>
</evidence>
<protein>
    <submittedName>
        <fullName evidence="2">Uncharacterized protein</fullName>
    </submittedName>
</protein>
<comment type="caution">
    <text evidence="2">The sequence shown here is derived from an EMBL/GenBank/DDBJ whole genome shotgun (WGS) entry which is preliminary data.</text>
</comment>
<evidence type="ECO:0000256" key="1">
    <source>
        <dbReference type="SAM" id="MobiDB-lite"/>
    </source>
</evidence>
<reference evidence="3" key="1">
    <citation type="journal article" date="2019" name="Int. J. Syst. Evol. Microbiol.">
        <title>The Global Catalogue of Microorganisms (GCM) 10K type strain sequencing project: providing services to taxonomists for standard genome sequencing and annotation.</title>
        <authorList>
            <consortium name="The Broad Institute Genomics Platform"/>
            <consortium name="The Broad Institute Genome Sequencing Center for Infectious Disease"/>
            <person name="Wu L."/>
            <person name="Ma J."/>
        </authorList>
    </citation>
    <scope>NUCLEOTIDE SEQUENCE [LARGE SCALE GENOMIC DNA]</scope>
    <source>
        <strain evidence="3">CGMCC 4.7683</strain>
    </source>
</reference>
<feature type="compositionally biased region" description="Low complexity" evidence="1">
    <location>
        <begin position="34"/>
        <end position="44"/>
    </location>
</feature>
<name>A0ABQ3L536_9PSEU</name>
<keyword evidence="3" id="KW-1185">Reference proteome</keyword>
<organism evidence="2 3">
    <name type="scientific">Amycolatopsis oliviviridis</name>
    <dbReference type="NCBI Taxonomy" id="1471590"/>
    <lineage>
        <taxon>Bacteria</taxon>
        <taxon>Bacillati</taxon>
        <taxon>Actinomycetota</taxon>
        <taxon>Actinomycetes</taxon>
        <taxon>Pseudonocardiales</taxon>
        <taxon>Pseudonocardiaceae</taxon>
        <taxon>Amycolatopsis</taxon>
    </lineage>
</organism>